<dbReference type="InterPro" id="IPR025724">
    <property type="entry name" value="GAG-pre-integrase_dom"/>
</dbReference>
<keyword evidence="3" id="KW-0645">Protease</keyword>
<gene>
    <name evidence="19" type="ORF">EVAR_25811_1</name>
</gene>
<dbReference type="Pfam" id="PF13976">
    <property type="entry name" value="gag_pre-integrs"/>
    <property type="match status" value="1"/>
</dbReference>
<dbReference type="Pfam" id="PF22936">
    <property type="entry name" value="Pol_BBD"/>
    <property type="match status" value="1"/>
</dbReference>
<keyword evidence="8" id="KW-0378">Hydrolase</keyword>
<dbReference type="GO" id="GO:0003676">
    <property type="term" value="F:nucleic acid binding"/>
    <property type="evidence" value="ECO:0007669"/>
    <property type="project" value="InterPro"/>
</dbReference>
<keyword evidence="11" id="KW-0229">DNA integration</keyword>
<evidence type="ECO:0000256" key="12">
    <source>
        <dbReference type="ARBA" id="ARBA00022918"/>
    </source>
</evidence>
<dbReference type="InterPro" id="IPR013103">
    <property type="entry name" value="RVT_2"/>
</dbReference>
<evidence type="ECO:0000256" key="17">
    <source>
        <dbReference type="SAM" id="MobiDB-lite"/>
    </source>
</evidence>
<evidence type="ECO:0000256" key="13">
    <source>
        <dbReference type="ARBA" id="ARBA00022932"/>
    </source>
</evidence>
<evidence type="ECO:0000256" key="7">
    <source>
        <dbReference type="ARBA" id="ARBA00022759"/>
    </source>
</evidence>
<comment type="caution">
    <text evidence="19">The sequence shown here is derived from an EMBL/GenBank/DDBJ whole genome shotgun (WGS) entry which is preliminary data.</text>
</comment>
<evidence type="ECO:0000256" key="1">
    <source>
        <dbReference type="ARBA" id="ARBA00002180"/>
    </source>
</evidence>
<keyword evidence="15" id="KW-0233">DNA recombination</keyword>
<dbReference type="GO" id="GO:0006310">
    <property type="term" value="P:DNA recombination"/>
    <property type="evidence" value="ECO:0007669"/>
    <property type="project" value="UniProtKB-KW"/>
</dbReference>
<accession>A0A4C1VSR5</accession>
<proteinExistence type="predicted"/>
<keyword evidence="12" id="KW-0695">RNA-directed DNA polymerase</keyword>
<keyword evidence="4" id="KW-0540">Nuclease</keyword>
<evidence type="ECO:0000256" key="11">
    <source>
        <dbReference type="ARBA" id="ARBA00022908"/>
    </source>
</evidence>
<feature type="compositionally biased region" description="Basic and acidic residues" evidence="17">
    <location>
        <begin position="590"/>
        <end position="601"/>
    </location>
</feature>
<keyword evidence="10" id="KW-0460">Magnesium</keyword>
<dbReference type="PANTHER" id="PTHR42648">
    <property type="entry name" value="TRANSPOSASE, PUTATIVE-RELATED"/>
    <property type="match status" value="1"/>
</dbReference>
<dbReference type="GO" id="GO:0005524">
    <property type="term" value="F:ATP binding"/>
    <property type="evidence" value="ECO:0007669"/>
    <property type="project" value="UniProtKB-KW"/>
</dbReference>
<reference evidence="19 20" key="1">
    <citation type="journal article" date="2019" name="Commun. Biol.">
        <title>The bagworm genome reveals a unique fibroin gene that provides high tensile strength.</title>
        <authorList>
            <person name="Kono N."/>
            <person name="Nakamura H."/>
            <person name="Ohtoshi R."/>
            <person name="Tomita M."/>
            <person name="Numata K."/>
            <person name="Arakawa K."/>
        </authorList>
    </citation>
    <scope>NUCLEOTIDE SEQUENCE [LARGE SCALE GENOMIC DNA]</scope>
</reference>
<evidence type="ECO:0000313" key="20">
    <source>
        <dbReference type="Proteomes" id="UP000299102"/>
    </source>
</evidence>
<dbReference type="GO" id="GO:0046872">
    <property type="term" value="F:metal ion binding"/>
    <property type="evidence" value="ECO:0007669"/>
    <property type="project" value="UniProtKB-KW"/>
</dbReference>
<dbReference type="OrthoDB" id="413361at2759"/>
<dbReference type="GO" id="GO:0003887">
    <property type="term" value="F:DNA-directed DNA polymerase activity"/>
    <property type="evidence" value="ECO:0007669"/>
    <property type="project" value="UniProtKB-KW"/>
</dbReference>
<dbReference type="InterPro" id="IPR012337">
    <property type="entry name" value="RNaseH-like_sf"/>
</dbReference>
<evidence type="ECO:0000256" key="2">
    <source>
        <dbReference type="ARBA" id="ARBA00022612"/>
    </source>
</evidence>
<dbReference type="EMBL" id="BGZK01000413">
    <property type="protein sequence ID" value="GBP42186.1"/>
    <property type="molecule type" value="Genomic_DNA"/>
</dbReference>
<dbReference type="Pfam" id="PF07727">
    <property type="entry name" value="RVT_2"/>
    <property type="match status" value="1"/>
</dbReference>
<keyword evidence="7" id="KW-0255">Endonuclease</keyword>
<dbReference type="AlphaFoldDB" id="A0A4C1VSR5"/>
<feature type="region of interest" description="Disordered" evidence="17">
    <location>
        <begin position="544"/>
        <end position="604"/>
    </location>
</feature>
<evidence type="ECO:0000256" key="15">
    <source>
        <dbReference type="ARBA" id="ARBA00023172"/>
    </source>
</evidence>
<dbReference type="Gene3D" id="3.30.420.10">
    <property type="entry name" value="Ribonuclease H-like superfamily/Ribonuclease H"/>
    <property type="match status" value="1"/>
</dbReference>
<dbReference type="GO" id="GO:0003964">
    <property type="term" value="F:RNA-directed DNA polymerase activity"/>
    <property type="evidence" value="ECO:0007669"/>
    <property type="project" value="UniProtKB-KW"/>
</dbReference>
<dbReference type="STRING" id="151549.A0A4C1VSR5"/>
<dbReference type="Proteomes" id="UP000299102">
    <property type="component" value="Unassembled WGS sequence"/>
</dbReference>
<sequence length="952" mass="107420">MTSYVTQLVETGQKLSGTGFQINDEWIGCLLLAGLTEKYAPMIMAIEHSGIAITTDAIKSKLMDLDENNGGDANGAFASFRKNKVGSTGHGGNKDNRHSQTSTSMSKSKKIPRFYRCKQTGHYRNQCTVDKDSSNTKSSERKQTNAFNAVFLNGSFSRNDWYVDSGASAHLTSNENWIKNVSTEYSIKEIVVANEEKLSVKCSGDVQIATVTDDSEYDVIVKGVLCVPKLTTNLLSVSQLVKNGNRVVFTTNGCNIYNRNEQLVAVASLTNGVYKLRTSESTLATMFISVDTWHRRLGHVNSMYLNKMPDAVSGMELEKKSDISQSSCIVCCEGKQSRLPFGHAGSRSSELLGIIHSDDYKAKVENQLNRKIKTLRSDNGKEFHNRSFDDYLKKNGILHQKSNPYTPEQNGLAERFNRTIVEKAKCLLLDAKLGKEFWAEASNTAVYLHNRTVLPVLNDKTPYEIWLGRKPDIGHLRIFGSRVMVHVAKEKRLKWDKKSEKKILVGYPEDIKGYRVYCPITKRVSTSRDVIIMEEVSIPVTENKECNEESLGSVGDISSGDLEDNMDETYIDKSDVTYRPSEYESASSSESRESEHDEKPVRLRKKPERYGYSNMCADSNVEAWEDANDAGDLTVQEALEGPEKELWLSAIREELKCFSENDAWELVDAPSAGTVVKCKWVLKRKYCDKQVRYRARLVAKGFTQRPGVDYCETFSPVIRHSTLRYLFALSVQLNMDITHLDVTTAFLNGHLKEIIFMQLPECFPNVNCNKVLRLKKAIYGLKQASLAWYDRYSQGTADLVGYVDADWASNTSDRRSYTGFCFLKSGSAVSWESRKQRTVALSSCEAEYMALSEACREAIHLRRLEIEIVGFCNKVILFNDSQSALKLANGHQSYKRSKHIDVRYNFIKEVIDNEIVETKYVGTSEMPADLLTKGLPRAKHFKFMEILGLLKI</sequence>
<evidence type="ECO:0000256" key="14">
    <source>
        <dbReference type="ARBA" id="ARBA00023113"/>
    </source>
</evidence>
<dbReference type="GO" id="GO:0004519">
    <property type="term" value="F:endonuclease activity"/>
    <property type="evidence" value="ECO:0007669"/>
    <property type="project" value="UniProtKB-KW"/>
</dbReference>
<dbReference type="GO" id="GO:0006508">
    <property type="term" value="P:proteolysis"/>
    <property type="evidence" value="ECO:0007669"/>
    <property type="project" value="UniProtKB-KW"/>
</dbReference>
<dbReference type="InterPro" id="IPR036397">
    <property type="entry name" value="RNaseH_sf"/>
</dbReference>
<dbReference type="CDD" id="cd09272">
    <property type="entry name" value="RNase_HI_RT_Ty1"/>
    <property type="match status" value="1"/>
</dbReference>
<keyword evidence="14" id="KW-0917">Virion maturation</keyword>
<keyword evidence="9" id="KW-0067">ATP-binding</keyword>
<dbReference type="GO" id="GO:0008233">
    <property type="term" value="F:peptidase activity"/>
    <property type="evidence" value="ECO:0007669"/>
    <property type="project" value="UniProtKB-KW"/>
</dbReference>
<evidence type="ECO:0000313" key="19">
    <source>
        <dbReference type="EMBL" id="GBP42186.1"/>
    </source>
</evidence>
<keyword evidence="16" id="KW-0511">Multifunctional enzyme</keyword>
<keyword evidence="5" id="KW-0479">Metal-binding</keyword>
<dbReference type="PANTHER" id="PTHR42648:SF11">
    <property type="entry name" value="TRANSPOSON TY4-P GAG-POL POLYPROTEIN"/>
    <property type="match status" value="1"/>
</dbReference>
<evidence type="ECO:0000256" key="4">
    <source>
        <dbReference type="ARBA" id="ARBA00022722"/>
    </source>
</evidence>
<protein>
    <submittedName>
        <fullName evidence="19">Retrovirus-related Pol polyprotein from transposon TNT 1-94</fullName>
    </submittedName>
</protein>
<keyword evidence="13" id="KW-0548">Nucleotidyltransferase</keyword>
<dbReference type="PROSITE" id="PS50994">
    <property type="entry name" value="INTEGRASE"/>
    <property type="match status" value="1"/>
</dbReference>
<evidence type="ECO:0000256" key="5">
    <source>
        <dbReference type="ARBA" id="ARBA00022723"/>
    </source>
</evidence>
<dbReference type="Pfam" id="PF25597">
    <property type="entry name" value="SH3_retrovirus"/>
    <property type="match status" value="1"/>
</dbReference>
<keyword evidence="13" id="KW-0239">DNA-directed DNA polymerase</keyword>
<dbReference type="Pfam" id="PF14223">
    <property type="entry name" value="Retrotran_gag_2"/>
    <property type="match status" value="1"/>
</dbReference>
<evidence type="ECO:0000256" key="8">
    <source>
        <dbReference type="ARBA" id="ARBA00022801"/>
    </source>
</evidence>
<dbReference type="InterPro" id="IPR054722">
    <property type="entry name" value="PolX-like_BBD"/>
</dbReference>
<evidence type="ECO:0000256" key="6">
    <source>
        <dbReference type="ARBA" id="ARBA00022741"/>
    </source>
</evidence>
<feature type="domain" description="Integrase catalytic" evidence="18">
    <location>
        <begin position="373"/>
        <end position="470"/>
    </location>
</feature>
<keyword evidence="6" id="KW-0547">Nucleotide-binding</keyword>
<dbReference type="SUPFAM" id="SSF53098">
    <property type="entry name" value="Ribonuclease H-like"/>
    <property type="match status" value="1"/>
</dbReference>
<name>A0A4C1VSR5_EUMVA</name>
<keyword evidence="20" id="KW-1185">Reference proteome</keyword>
<dbReference type="InterPro" id="IPR057670">
    <property type="entry name" value="SH3_retrovirus"/>
</dbReference>
<dbReference type="InterPro" id="IPR001584">
    <property type="entry name" value="Integrase_cat-core"/>
</dbReference>
<evidence type="ECO:0000256" key="3">
    <source>
        <dbReference type="ARBA" id="ARBA00022670"/>
    </source>
</evidence>
<dbReference type="InterPro" id="IPR039537">
    <property type="entry name" value="Retrotran_Ty1/copia-like"/>
</dbReference>
<evidence type="ECO:0000256" key="10">
    <source>
        <dbReference type="ARBA" id="ARBA00022842"/>
    </source>
</evidence>
<evidence type="ECO:0000256" key="16">
    <source>
        <dbReference type="ARBA" id="ARBA00023268"/>
    </source>
</evidence>
<evidence type="ECO:0000259" key="18">
    <source>
        <dbReference type="PROSITE" id="PS50994"/>
    </source>
</evidence>
<keyword evidence="13" id="KW-0808">Transferase</keyword>
<evidence type="ECO:0000256" key="9">
    <source>
        <dbReference type="ARBA" id="ARBA00022840"/>
    </source>
</evidence>
<comment type="function">
    <text evidence="1">The aspartyl protease (PR) mediates the proteolytic cleavages of the Gag and Gag-Pol polyproteins after assembly of the VLP.</text>
</comment>
<feature type="region of interest" description="Disordered" evidence="17">
    <location>
        <begin position="76"/>
        <end position="110"/>
    </location>
</feature>
<dbReference type="GO" id="GO:0015074">
    <property type="term" value="P:DNA integration"/>
    <property type="evidence" value="ECO:0007669"/>
    <property type="project" value="UniProtKB-KW"/>
</dbReference>
<keyword evidence="2" id="KW-1188">Viral release from host cell</keyword>
<organism evidence="19 20">
    <name type="scientific">Eumeta variegata</name>
    <name type="common">Bagworm moth</name>
    <name type="synonym">Eumeta japonica</name>
    <dbReference type="NCBI Taxonomy" id="151549"/>
    <lineage>
        <taxon>Eukaryota</taxon>
        <taxon>Metazoa</taxon>
        <taxon>Ecdysozoa</taxon>
        <taxon>Arthropoda</taxon>
        <taxon>Hexapoda</taxon>
        <taxon>Insecta</taxon>
        <taxon>Pterygota</taxon>
        <taxon>Neoptera</taxon>
        <taxon>Endopterygota</taxon>
        <taxon>Lepidoptera</taxon>
        <taxon>Glossata</taxon>
        <taxon>Ditrysia</taxon>
        <taxon>Tineoidea</taxon>
        <taxon>Psychidae</taxon>
        <taxon>Oiketicinae</taxon>
        <taxon>Eumeta</taxon>
    </lineage>
</organism>